<dbReference type="InterPro" id="IPR001148">
    <property type="entry name" value="CA_dom"/>
</dbReference>
<dbReference type="PROSITE" id="PS51144">
    <property type="entry name" value="ALPHA_CA_2"/>
    <property type="match status" value="1"/>
</dbReference>
<keyword evidence="4" id="KW-0862">Zinc</keyword>
<dbReference type="Proteomes" id="UP000297258">
    <property type="component" value="Unassembled WGS sequence"/>
</dbReference>
<gene>
    <name evidence="9" type="ORF">E4O92_17455</name>
</gene>
<dbReference type="CDD" id="cd03124">
    <property type="entry name" value="alpha_CA_prokaryotic_like"/>
    <property type="match status" value="1"/>
</dbReference>
<evidence type="ECO:0000259" key="8">
    <source>
        <dbReference type="PROSITE" id="PS51144"/>
    </source>
</evidence>
<dbReference type="SUPFAM" id="SSF51069">
    <property type="entry name" value="Carbonic anhydrase"/>
    <property type="match status" value="1"/>
</dbReference>
<dbReference type="InterPro" id="IPR023561">
    <property type="entry name" value="Carbonic_anhydrase_a-class"/>
</dbReference>
<evidence type="ECO:0000256" key="5">
    <source>
        <dbReference type="ARBA" id="ARBA00023239"/>
    </source>
</evidence>
<protein>
    <recommendedName>
        <fullName evidence="2">carbonic anhydrase</fullName>
        <ecNumber evidence="2">4.2.1.1</ecNumber>
    </recommendedName>
</protein>
<evidence type="ECO:0000256" key="4">
    <source>
        <dbReference type="ARBA" id="ARBA00022833"/>
    </source>
</evidence>
<dbReference type="Gene3D" id="3.10.200.10">
    <property type="entry name" value="Alpha carbonic anhydrase"/>
    <property type="match status" value="1"/>
</dbReference>
<evidence type="ECO:0000256" key="1">
    <source>
        <dbReference type="ARBA" id="ARBA00010718"/>
    </source>
</evidence>
<evidence type="ECO:0000313" key="10">
    <source>
        <dbReference type="Proteomes" id="UP000297258"/>
    </source>
</evidence>
<comment type="caution">
    <text evidence="9">The sequence shown here is derived from an EMBL/GenBank/DDBJ whole genome shotgun (WGS) entry which is preliminary data.</text>
</comment>
<feature type="signal peptide" evidence="7">
    <location>
        <begin position="1"/>
        <end position="22"/>
    </location>
</feature>
<dbReference type="EMBL" id="SPUM01000114">
    <property type="protein sequence ID" value="TFW30121.1"/>
    <property type="molecule type" value="Genomic_DNA"/>
</dbReference>
<reference evidence="9 10" key="1">
    <citation type="submission" date="2019-03" db="EMBL/GenBank/DDBJ databases">
        <title>Draft genome of Massilia hortus sp. nov., a novel bacterial species of the Oxalobacteraceae family.</title>
        <authorList>
            <person name="Peta V."/>
            <person name="Raths R."/>
            <person name="Bucking H."/>
        </authorList>
    </citation>
    <scope>NUCLEOTIDE SEQUENCE [LARGE SCALE GENOMIC DNA]</scope>
    <source>
        <strain evidence="9 10">ONC3</strain>
    </source>
</reference>
<feature type="chain" id="PRO_5021261606" description="carbonic anhydrase" evidence="7">
    <location>
        <begin position="23"/>
        <end position="249"/>
    </location>
</feature>
<dbReference type="GO" id="GO:0008270">
    <property type="term" value="F:zinc ion binding"/>
    <property type="evidence" value="ECO:0007669"/>
    <property type="project" value="InterPro"/>
</dbReference>
<evidence type="ECO:0000256" key="7">
    <source>
        <dbReference type="SAM" id="SignalP"/>
    </source>
</evidence>
<keyword evidence="10" id="KW-1185">Reference proteome</keyword>
<feature type="domain" description="Alpha-carbonic anhydrase" evidence="8">
    <location>
        <begin position="26"/>
        <end position="249"/>
    </location>
</feature>
<organism evidence="9 10">
    <name type="scientific">Massilia horti</name>
    <dbReference type="NCBI Taxonomy" id="2562153"/>
    <lineage>
        <taxon>Bacteria</taxon>
        <taxon>Pseudomonadati</taxon>
        <taxon>Pseudomonadota</taxon>
        <taxon>Betaproteobacteria</taxon>
        <taxon>Burkholderiales</taxon>
        <taxon>Oxalobacteraceae</taxon>
        <taxon>Telluria group</taxon>
        <taxon>Massilia</taxon>
    </lineage>
</organism>
<sequence>MGRRFRIATSCVALVCGPLVLAQDHAHWTYQGPTGATHWAELDKSFSACKLGTHQSPINIDTQRVEHAALVPIRFAYKTEPGEVVNNGHTIQINLPKGSVATIDGVEYRLVQFHFHTPSEEKIDGKNYAMVAHLVHQNAKGQLAVIAVLFNEGKENQALKPIFDNLPPKEGESKNLHAVEPAGLLPANRAYYTYVGSLTTPPCKEEVRWLVLKTPNELSASQLNAFRKLYKMDARPVQALNNRVVQDSQ</sequence>
<evidence type="ECO:0000256" key="3">
    <source>
        <dbReference type="ARBA" id="ARBA00022723"/>
    </source>
</evidence>
<accession>A0A4Y9SU23</accession>
<evidence type="ECO:0000256" key="6">
    <source>
        <dbReference type="ARBA" id="ARBA00048348"/>
    </source>
</evidence>
<keyword evidence="7" id="KW-0732">Signal</keyword>
<proteinExistence type="inferred from homology"/>
<dbReference type="AlphaFoldDB" id="A0A4Y9SU23"/>
<dbReference type="InterPro" id="IPR041891">
    <property type="entry name" value="Alpha_CA_prokaryot-like"/>
</dbReference>
<keyword evidence="3" id="KW-0479">Metal-binding</keyword>
<dbReference type="RefSeq" id="WP_135190936.1">
    <property type="nucleotide sequence ID" value="NZ_SPUM01000114.1"/>
</dbReference>
<dbReference type="PANTHER" id="PTHR18952">
    <property type="entry name" value="CARBONIC ANHYDRASE"/>
    <property type="match status" value="1"/>
</dbReference>
<comment type="similarity">
    <text evidence="1">Belongs to the alpha-carbonic anhydrase family.</text>
</comment>
<name>A0A4Y9SU23_9BURK</name>
<dbReference type="EC" id="4.2.1.1" evidence="2"/>
<dbReference type="PANTHER" id="PTHR18952:SF265">
    <property type="entry name" value="CARBONIC ANHYDRASE"/>
    <property type="match status" value="1"/>
</dbReference>
<dbReference type="GO" id="GO:0004089">
    <property type="term" value="F:carbonate dehydratase activity"/>
    <property type="evidence" value="ECO:0007669"/>
    <property type="project" value="UniProtKB-EC"/>
</dbReference>
<dbReference type="InterPro" id="IPR036398">
    <property type="entry name" value="CA_dom_sf"/>
</dbReference>
<keyword evidence="5" id="KW-0456">Lyase</keyword>
<dbReference type="Pfam" id="PF00194">
    <property type="entry name" value="Carb_anhydrase"/>
    <property type="match status" value="1"/>
</dbReference>
<dbReference type="OrthoDB" id="5327615at2"/>
<evidence type="ECO:0000256" key="2">
    <source>
        <dbReference type="ARBA" id="ARBA00012925"/>
    </source>
</evidence>
<dbReference type="SMART" id="SM01057">
    <property type="entry name" value="Carb_anhydrase"/>
    <property type="match status" value="1"/>
</dbReference>
<comment type="catalytic activity">
    <reaction evidence="6">
        <text>hydrogencarbonate + H(+) = CO2 + H2O</text>
        <dbReference type="Rhea" id="RHEA:10748"/>
        <dbReference type="ChEBI" id="CHEBI:15377"/>
        <dbReference type="ChEBI" id="CHEBI:15378"/>
        <dbReference type="ChEBI" id="CHEBI:16526"/>
        <dbReference type="ChEBI" id="CHEBI:17544"/>
        <dbReference type="EC" id="4.2.1.1"/>
    </reaction>
</comment>
<evidence type="ECO:0000313" key="9">
    <source>
        <dbReference type="EMBL" id="TFW30121.1"/>
    </source>
</evidence>